<protein>
    <recommendedName>
        <fullName evidence="4 5">Large ribosomal subunit protein bL28</fullName>
    </recommendedName>
</protein>
<comment type="similarity">
    <text evidence="1 5">Belongs to the bacterial ribosomal protein bL28 family.</text>
</comment>
<sequence length="88" mass="9741">MPRVCYFTGKKTTFGNQKTHRGKAKYLGGVGTKTTGITARKFRPNIQRVRALIDGQVVRIKVSTKALRNGSVTKPVKRNWKPAEAAQA</sequence>
<name>A0A7M2X2N5_9BACT</name>
<dbReference type="GO" id="GO:0003735">
    <property type="term" value="F:structural constituent of ribosome"/>
    <property type="evidence" value="ECO:0007669"/>
    <property type="project" value="InterPro"/>
</dbReference>
<accession>A0A7M2X2N5</accession>
<evidence type="ECO:0000256" key="5">
    <source>
        <dbReference type="HAMAP-Rule" id="MF_00373"/>
    </source>
</evidence>
<dbReference type="SUPFAM" id="SSF143800">
    <property type="entry name" value="L28p-like"/>
    <property type="match status" value="1"/>
</dbReference>
<dbReference type="HAMAP" id="MF_00373">
    <property type="entry name" value="Ribosomal_bL28"/>
    <property type="match status" value="1"/>
</dbReference>
<dbReference type="NCBIfam" id="TIGR00009">
    <property type="entry name" value="L28"/>
    <property type="match status" value="1"/>
</dbReference>
<evidence type="ECO:0000256" key="3">
    <source>
        <dbReference type="ARBA" id="ARBA00023274"/>
    </source>
</evidence>
<dbReference type="InterPro" id="IPR001383">
    <property type="entry name" value="Ribosomal_bL28_bact-type"/>
</dbReference>
<dbReference type="InterPro" id="IPR050096">
    <property type="entry name" value="Bacterial_rp_bL28"/>
</dbReference>
<dbReference type="PANTHER" id="PTHR39080">
    <property type="entry name" value="50S RIBOSOMAL PROTEIN L28"/>
    <property type="match status" value="1"/>
</dbReference>
<dbReference type="Pfam" id="PF00830">
    <property type="entry name" value="Ribosomal_L28"/>
    <property type="match status" value="1"/>
</dbReference>
<dbReference type="RefSeq" id="WP_206294519.1">
    <property type="nucleotide sequence ID" value="NZ_CP063458.1"/>
</dbReference>
<dbReference type="GO" id="GO:0005840">
    <property type="term" value="C:ribosome"/>
    <property type="evidence" value="ECO:0007669"/>
    <property type="project" value="UniProtKB-KW"/>
</dbReference>
<organism evidence="6 7">
    <name type="scientific">Humisphaera borealis</name>
    <dbReference type="NCBI Taxonomy" id="2807512"/>
    <lineage>
        <taxon>Bacteria</taxon>
        <taxon>Pseudomonadati</taxon>
        <taxon>Planctomycetota</taxon>
        <taxon>Phycisphaerae</taxon>
        <taxon>Tepidisphaerales</taxon>
        <taxon>Tepidisphaeraceae</taxon>
        <taxon>Humisphaera</taxon>
    </lineage>
</organism>
<dbReference type="Gene3D" id="2.20.150.30">
    <property type="match status" value="1"/>
</dbReference>
<evidence type="ECO:0000256" key="4">
    <source>
        <dbReference type="ARBA" id="ARBA00035174"/>
    </source>
</evidence>
<evidence type="ECO:0000313" key="6">
    <source>
        <dbReference type="EMBL" id="QOV91301.1"/>
    </source>
</evidence>
<dbReference type="Gene3D" id="2.30.170.40">
    <property type="entry name" value="Ribosomal protein L28/L24"/>
    <property type="match status" value="1"/>
</dbReference>
<dbReference type="InterPro" id="IPR037147">
    <property type="entry name" value="Ribosomal_bL28_sf"/>
</dbReference>
<keyword evidence="3 5" id="KW-0687">Ribonucleoprotein</keyword>
<keyword evidence="2 5" id="KW-0689">Ribosomal protein</keyword>
<proteinExistence type="inferred from homology"/>
<dbReference type="InterPro" id="IPR034704">
    <property type="entry name" value="Ribosomal_bL28/bL31-like_sf"/>
</dbReference>
<dbReference type="AlphaFoldDB" id="A0A7M2X2N5"/>
<keyword evidence="7" id="KW-1185">Reference proteome</keyword>
<gene>
    <name evidence="5 6" type="primary">rpmB</name>
    <name evidence="6" type="ORF">IPV69_08070</name>
</gene>
<dbReference type="GO" id="GO:0006412">
    <property type="term" value="P:translation"/>
    <property type="evidence" value="ECO:0007669"/>
    <property type="project" value="UniProtKB-UniRule"/>
</dbReference>
<dbReference type="PANTHER" id="PTHR39080:SF1">
    <property type="entry name" value="LARGE RIBOSOMAL SUBUNIT PROTEIN BL28A"/>
    <property type="match status" value="1"/>
</dbReference>
<dbReference type="EMBL" id="CP063458">
    <property type="protein sequence ID" value="QOV91301.1"/>
    <property type="molecule type" value="Genomic_DNA"/>
</dbReference>
<reference evidence="6 7" key="1">
    <citation type="submission" date="2020-10" db="EMBL/GenBank/DDBJ databases">
        <title>Wide distribution of Phycisphaera-like planctomycetes from WD2101 soil group in peatlands and genome analysis of the first cultivated representative.</title>
        <authorList>
            <person name="Dedysh S.N."/>
            <person name="Beletsky A.V."/>
            <person name="Ivanova A."/>
            <person name="Kulichevskaya I.S."/>
            <person name="Suzina N.E."/>
            <person name="Philippov D.A."/>
            <person name="Rakitin A.L."/>
            <person name="Mardanov A.V."/>
            <person name="Ravin N.V."/>
        </authorList>
    </citation>
    <scope>NUCLEOTIDE SEQUENCE [LARGE SCALE GENOMIC DNA]</scope>
    <source>
        <strain evidence="6 7">M1803</strain>
    </source>
</reference>
<evidence type="ECO:0000256" key="2">
    <source>
        <dbReference type="ARBA" id="ARBA00022980"/>
    </source>
</evidence>
<evidence type="ECO:0000256" key="1">
    <source>
        <dbReference type="ARBA" id="ARBA00008760"/>
    </source>
</evidence>
<dbReference type="GO" id="GO:1990904">
    <property type="term" value="C:ribonucleoprotein complex"/>
    <property type="evidence" value="ECO:0007669"/>
    <property type="project" value="UniProtKB-KW"/>
</dbReference>
<evidence type="ECO:0000313" key="7">
    <source>
        <dbReference type="Proteomes" id="UP000593765"/>
    </source>
</evidence>
<dbReference type="InterPro" id="IPR026569">
    <property type="entry name" value="Ribosomal_bL28"/>
</dbReference>
<dbReference type="Proteomes" id="UP000593765">
    <property type="component" value="Chromosome"/>
</dbReference>
<dbReference type="KEGG" id="hbs:IPV69_08070"/>